<dbReference type="Proteomes" id="UP001243375">
    <property type="component" value="Unassembled WGS sequence"/>
</dbReference>
<gene>
    <name evidence="1" type="ORF">QFC22_004120</name>
</gene>
<organism evidence="1 2">
    <name type="scientific">Naganishia vaughanmartiniae</name>
    <dbReference type="NCBI Taxonomy" id="1424756"/>
    <lineage>
        <taxon>Eukaryota</taxon>
        <taxon>Fungi</taxon>
        <taxon>Dikarya</taxon>
        <taxon>Basidiomycota</taxon>
        <taxon>Agaricomycotina</taxon>
        <taxon>Tremellomycetes</taxon>
        <taxon>Filobasidiales</taxon>
        <taxon>Filobasidiaceae</taxon>
        <taxon>Naganishia</taxon>
    </lineage>
</organism>
<evidence type="ECO:0000313" key="2">
    <source>
        <dbReference type="Proteomes" id="UP001243375"/>
    </source>
</evidence>
<name>A0ACC2X4E9_9TREE</name>
<evidence type="ECO:0000313" key="1">
    <source>
        <dbReference type="EMBL" id="KAJ9118214.1"/>
    </source>
</evidence>
<dbReference type="EMBL" id="JASBWU010000011">
    <property type="protein sequence ID" value="KAJ9118214.1"/>
    <property type="molecule type" value="Genomic_DNA"/>
</dbReference>
<accession>A0ACC2X4E9</accession>
<comment type="caution">
    <text evidence="1">The sequence shown here is derived from an EMBL/GenBank/DDBJ whole genome shotgun (WGS) entry which is preliminary data.</text>
</comment>
<proteinExistence type="predicted"/>
<sequence length="118" mass="12732">MLGGPSLRDGVGQQYKAGSEEKPSDPVDSPVCFFQGDRSCPDEDKCTKERYRRQASEEPECRSPPADSQVSGFMKDPFGPATPSPTALPSAIPALQMATSKVRLLPGEEFSTIRPTAE</sequence>
<protein>
    <submittedName>
        <fullName evidence="1">Uncharacterized protein</fullName>
    </submittedName>
</protein>
<keyword evidence="2" id="KW-1185">Reference proteome</keyword>
<reference evidence="1" key="1">
    <citation type="submission" date="2023-04" db="EMBL/GenBank/DDBJ databases">
        <title>Draft Genome sequencing of Naganishia species isolated from polar environments using Oxford Nanopore Technology.</title>
        <authorList>
            <person name="Leo P."/>
            <person name="Venkateswaran K."/>
        </authorList>
    </citation>
    <scope>NUCLEOTIDE SEQUENCE</scope>
    <source>
        <strain evidence="1">MNA-CCFEE 5425</strain>
    </source>
</reference>